<dbReference type="Proteomes" id="UP000288805">
    <property type="component" value="Unassembled WGS sequence"/>
</dbReference>
<dbReference type="AlphaFoldDB" id="A0A438HQL6"/>
<accession>A0A438HQL6</accession>
<comment type="caution">
    <text evidence="1">The sequence shown here is derived from an EMBL/GenBank/DDBJ whole genome shotgun (WGS) entry which is preliminary data.</text>
</comment>
<proteinExistence type="predicted"/>
<reference evidence="1 2" key="1">
    <citation type="journal article" date="2018" name="PLoS Genet.">
        <title>Population sequencing reveals clonal diversity and ancestral inbreeding in the grapevine cultivar Chardonnay.</title>
        <authorList>
            <person name="Roach M.J."/>
            <person name="Johnson D.L."/>
            <person name="Bohlmann J."/>
            <person name="van Vuuren H.J."/>
            <person name="Jones S.J."/>
            <person name="Pretorius I.S."/>
            <person name="Schmidt S.A."/>
            <person name="Borneman A.R."/>
        </authorList>
    </citation>
    <scope>NUCLEOTIDE SEQUENCE [LARGE SCALE GENOMIC DNA]</scope>
    <source>
        <strain evidence="2">cv. Chardonnay</strain>
        <tissue evidence="1">Leaf</tissue>
    </source>
</reference>
<evidence type="ECO:0000313" key="1">
    <source>
        <dbReference type="EMBL" id="RVW86751.1"/>
    </source>
</evidence>
<evidence type="ECO:0008006" key="3">
    <source>
        <dbReference type="Google" id="ProtNLM"/>
    </source>
</evidence>
<protein>
    <recommendedName>
        <fullName evidence="3">DUF4283 domain-containing protein</fullName>
    </recommendedName>
</protein>
<name>A0A438HQL6_VITVI</name>
<organism evidence="1 2">
    <name type="scientific">Vitis vinifera</name>
    <name type="common">Grape</name>
    <dbReference type="NCBI Taxonomy" id="29760"/>
    <lineage>
        <taxon>Eukaryota</taxon>
        <taxon>Viridiplantae</taxon>
        <taxon>Streptophyta</taxon>
        <taxon>Embryophyta</taxon>
        <taxon>Tracheophyta</taxon>
        <taxon>Spermatophyta</taxon>
        <taxon>Magnoliopsida</taxon>
        <taxon>eudicotyledons</taxon>
        <taxon>Gunneridae</taxon>
        <taxon>Pentapetalae</taxon>
        <taxon>rosids</taxon>
        <taxon>Vitales</taxon>
        <taxon>Vitaceae</taxon>
        <taxon>Viteae</taxon>
        <taxon>Vitis</taxon>
    </lineage>
</organism>
<evidence type="ECO:0000313" key="2">
    <source>
        <dbReference type="Proteomes" id="UP000288805"/>
    </source>
</evidence>
<sequence>MSGGMMGRRDSSMSEFSLVKEMEDASLEFERGRQDVSFREVGTRGRLSSTWSSCESLLGEGGGATFKFLEPRCVQEVEGYLQRVTAVVSSQGKEWLNVRYEEGLDSHVGSSVGPSREQVKMLGNGAVGLVGEGRAEQVGVVSNLYGMGMAGGAEAGVGKYGKGEAPVVKTSCLERRLVEEILGVAVLAKARRKFGVDESLSDEVSVYSHSESCYFLSLGEGSVDPLRVIWADENEMEVSIDLKKGAKEYDGRVLPKKDVERVLEEEEWSVLGLWMNDSFVKLYYCLTKFFYACVMKLGLLSWNETKMQEMPKKIVRSLGVGRCLEWGIVNLRGAFGGVLVFWDNRVLLLLEEKVGTFSVSCQFKSCEDDFCWNFTRVYGSTLKKEREDLWDELGVVQCVLPKLVSDHFPILLDEGEVRRGPMPFRFENMWLKKENFKDKVQTWWEVLSFKGSSSFMLTAKLKALNILLKGWNRLDFSKVEVNKALALNQVKINGSWLTEENEVRDRVVNEFKLLLSAAGGWRPNISGMSFERLDAVETIMLEEPFSEQNVLKALKGFCGGKTPELDGFIMAF</sequence>
<gene>
    <name evidence="1" type="ORF">CK203_042820</name>
</gene>
<dbReference type="EMBL" id="QGNW01000190">
    <property type="protein sequence ID" value="RVW86751.1"/>
    <property type="molecule type" value="Genomic_DNA"/>
</dbReference>